<name>A0A7C3R4D3_9BACT</name>
<dbReference type="CDD" id="cd06223">
    <property type="entry name" value="PRTases_typeI"/>
    <property type="match status" value="1"/>
</dbReference>
<feature type="compositionally biased region" description="Basic and acidic residues" evidence="15">
    <location>
        <begin position="27"/>
        <end position="37"/>
    </location>
</feature>
<evidence type="ECO:0000256" key="7">
    <source>
        <dbReference type="ARBA" id="ARBA00022676"/>
    </source>
</evidence>
<dbReference type="SUPFAM" id="SSF88946">
    <property type="entry name" value="Sigma2 domain of RNA polymerase sigma factors"/>
    <property type="match status" value="1"/>
</dbReference>
<evidence type="ECO:0000256" key="2">
    <source>
        <dbReference type="ARBA" id="ARBA00004496"/>
    </source>
</evidence>
<keyword evidence="11" id="KW-0731">Sigma factor</keyword>
<feature type="region of interest" description="Disordered" evidence="15">
    <location>
        <begin position="1"/>
        <end position="46"/>
    </location>
</feature>
<dbReference type="GO" id="GO:0005737">
    <property type="term" value="C:cytoplasm"/>
    <property type="evidence" value="ECO:0007669"/>
    <property type="project" value="UniProtKB-SubCell"/>
</dbReference>
<dbReference type="InterPro" id="IPR007624">
    <property type="entry name" value="RNA_pol_sigma70_r3"/>
</dbReference>
<dbReference type="InterPro" id="IPR014284">
    <property type="entry name" value="RNA_pol_sigma-70_dom"/>
</dbReference>
<comment type="pathway">
    <text evidence="3 14">Purine metabolism; AMP biosynthesis via salvage pathway; AMP from adenine: step 1/1.</text>
</comment>
<dbReference type="PROSITE" id="PS00715">
    <property type="entry name" value="SIGMA70_1"/>
    <property type="match status" value="1"/>
</dbReference>
<dbReference type="CDD" id="cd06171">
    <property type="entry name" value="Sigma70_r4"/>
    <property type="match status" value="1"/>
</dbReference>
<keyword evidence="13" id="KW-0804">Transcription</keyword>
<dbReference type="Gene3D" id="1.10.10.10">
    <property type="entry name" value="Winged helix-like DNA-binding domain superfamily/Winged helix DNA-binding domain"/>
    <property type="match status" value="2"/>
</dbReference>
<dbReference type="GO" id="GO:0006166">
    <property type="term" value="P:purine ribonucleoside salvage"/>
    <property type="evidence" value="ECO:0007669"/>
    <property type="project" value="UniProtKB-UniRule"/>
</dbReference>
<comment type="similarity">
    <text evidence="4 14">Belongs to the purine/pyrimidine phosphoribosyltransferase family.</text>
</comment>
<dbReference type="FunFam" id="1.10.601.10:FF:000001">
    <property type="entry name" value="RNA polymerase sigma factor SigA"/>
    <property type="match status" value="1"/>
</dbReference>
<dbReference type="InterPro" id="IPR013325">
    <property type="entry name" value="RNA_pol_sigma_r2"/>
</dbReference>
<keyword evidence="8 14" id="KW-0808">Transferase</keyword>
<dbReference type="InterPro" id="IPR009042">
    <property type="entry name" value="RNA_pol_sigma70_r1_2"/>
</dbReference>
<evidence type="ECO:0000256" key="9">
    <source>
        <dbReference type="ARBA" id="ARBA00022726"/>
    </source>
</evidence>
<dbReference type="HAMAP" id="MF_00004">
    <property type="entry name" value="Aden_phosphoribosyltr"/>
    <property type="match status" value="1"/>
</dbReference>
<dbReference type="Pfam" id="PF04542">
    <property type="entry name" value="Sigma70_r2"/>
    <property type="match status" value="1"/>
</dbReference>
<dbReference type="GO" id="GO:0003677">
    <property type="term" value="F:DNA binding"/>
    <property type="evidence" value="ECO:0007669"/>
    <property type="project" value="UniProtKB-KW"/>
</dbReference>
<dbReference type="EC" id="2.4.2.7" evidence="5 14"/>
<dbReference type="InterPro" id="IPR007627">
    <property type="entry name" value="RNA_pol_sigma70_r2"/>
</dbReference>
<evidence type="ECO:0000259" key="16">
    <source>
        <dbReference type="PROSITE" id="PS00715"/>
    </source>
</evidence>
<dbReference type="InterPro" id="IPR050239">
    <property type="entry name" value="Sigma-70_RNA_pol_init_factors"/>
</dbReference>
<keyword evidence="12" id="KW-0238">DNA-binding</keyword>
<dbReference type="InterPro" id="IPR007630">
    <property type="entry name" value="RNA_pol_sigma70_r4"/>
</dbReference>
<evidence type="ECO:0000256" key="12">
    <source>
        <dbReference type="ARBA" id="ARBA00023125"/>
    </source>
</evidence>
<dbReference type="GO" id="GO:0006352">
    <property type="term" value="P:DNA-templated transcription initiation"/>
    <property type="evidence" value="ECO:0007669"/>
    <property type="project" value="InterPro"/>
</dbReference>
<evidence type="ECO:0000256" key="6">
    <source>
        <dbReference type="ARBA" id="ARBA00022490"/>
    </source>
</evidence>
<dbReference type="NCBIfam" id="NF002634">
    <property type="entry name" value="PRK02304.1-3"/>
    <property type="match status" value="1"/>
</dbReference>
<comment type="function">
    <text evidence="14">Catalyzes a salvage reaction resulting in the formation of AMP, that is energically less costly than de novo synthesis.</text>
</comment>
<keyword evidence="7 14" id="KW-0328">Glycosyltransferase</keyword>
<organism evidence="17">
    <name type="scientific">Leptospirillum ferriphilum</name>
    <dbReference type="NCBI Taxonomy" id="178606"/>
    <lineage>
        <taxon>Bacteria</taxon>
        <taxon>Pseudomonadati</taxon>
        <taxon>Nitrospirota</taxon>
        <taxon>Nitrospiria</taxon>
        <taxon>Nitrospirales</taxon>
        <taxon>Nitrospiraceae</taxon>
        <taxon>Leptospirillum</taxon>
    </lineage>
</organism>
<dbReference type="Pfam" id="PF00156">
    <property type="entry name" value="Pribosyltran"/>
    <property type="match status" value="1"/>
</dbReference>
<dbReference type="InterPro" id="IPR036388">
    <property type="entry name" value="WH-like_DNA-bd_sf"/>
</dbReference>
<dbReference type="Gene3D" id="3.40.50.2020">
    <property type="match status" value="1"/>
</dbReference>
<dbReference type="InterPro" id="IPR029057">
    <property type="entry name" value="PRTase-like"/>
</dbReference>
<keyword evidence="6 14" id="KW-0963">Cytoplasm</keyword>
<keyword evidence="9 14" id="KW-0660">Purine salvage</keyword>
<evidence type="ECO:0000256" key="15">
    <source>
        <dbReference type="SAM" id="MobiDB-lite"/>
    </source>
</evidence>
<dbReference type="Gene3D" id="1.10.601.10">
    <property type="entry name" value="RNA Polymerase Primary Sigma Factor"/>
    <property type="match status" value="1"/>
</dbReference>
<evidence type="ECO:0000256" key="14">
    <source>
        <dbReference type="HAMAP-Rule" id="MF_00004"/>
    </source>
</evidence>
<protein>
    <recommendedName>
        <fullName evidence="5 14">Adenine phosphoribosyltransferase</fullName>
        <shortName evidence="14">APRT</shortName>
        <ecNumber evidence="5 14">2.4.2.7</ecNumber>
    </recommendedName>
</protein>
<dbReference type="InterPro" id="IPR005764">
    <property type="entry name" value="Ade_phspho_trans"/>
</dbReference>
<dbReference type="PANTHER" id="PTHR30603:SF47">
    <property type="entry name" value="RNA POLYMERASE SIGMA FACTOR SIGD, CHLOROPLASTIC"/>
    <property type="match status" value="1"/>
</dbReference>
<dbReference type="FunFam" id="3.40.50.2020:FF:000021">
    <property type="entry name" value="Adenine phosphoribosyltransferase"/>
    <property type="match status" value="1"/>
</dbReference>
<evidence type="ECO:0000256" key="8">
    <source>
        <dbReference type="ARBA" id="ARBA00022679"/>
    </source>
</evidence>
<dbReference type="SUPFAM" id="SSF53271">
    <property type="entry name" value="PRTase-like"/>
    <property type="match status" value="1"/>
</dbReference>
<evidence type="ECO:0000256" key="1">
    <source>
        <dbReference type="ARBA" id="ARBA00000868"/>
    </source>
</evidence>
<dbReference type="UniPathway" id="UPA00588">
    <property type="reaction ID" value="UER00646"/>
</dbReference>
<evidence type="ECO:0000256" key="10">
    <source>
        <dbReference type="ARBA" id="ARBA00023015"/>
    </source>
</evidence>
<dbReference type="GO" id="GO:0003999">
    <property type="term" value="F:adenine phosphoribosyltransferase activity"/>
    <property type="evidence" value="ECO:0007669"/>
    <property type="project" value="UniProtKB-UniRule"/>
</dbReference>
<dbReference type="Pfam" id="PF00140">
    <property type="entry name" value="Sigma70_r1_2"/>
    <property type="match status" value="1"/>
</dbReference>
<dbReference type="PRINTS" id="PR00046">
    <property type="entry name" value="SIGMA70FCT"/>
</dbReference>
<dbReference type="GO" id="GO:0016987">
    <property type="term" value="F:sigma factor activity"/>
    <property type="evidence" value="ECO:0007669"/>
    <property type="project" value="UniProtKB-KW"/>
</dbReference>
<reference evidence="17" key="1">
    <citation type="journal article" date="2020" name="mSystems">
        <title>Genome- and Community-Level Interaction Insights into Carbon Utilization and Element Cycling Functions of Hydrothermarchaeota in Hydrothermal Sediment.</title>
        <authorList>
            <person name="Zhou Z."/>
            <person name="Liu Y."/>
            <person name="Xu W."/>
            <person name="Pan J."/>
            <person name="Luo Z.H."/>
            <person name="Li M."/>
        </authorList>
    </citation>
    <scope>NUCLEOTIDE SEQUENCE [LARGE SCALE GENOMIC DNA]</scope>
    <source>
        <strain evidence="17">SpSt-902</strain>
    </source>
</reference>
<accession>A0A7C3R4D3</accession>
<dbReference type="Pfam" id="PF04545">
    <property type="entry name" value="Sigma70_r4"/>
    <property type="match status" value="1"/>
</dbReference>
<dbReference type="GO" id="GO:0006168">
    <property type="term" value="P:adenine salvage"/>
    <property type="evidence" value="ECO:0007669"/>
    <property type="project" value="InterPro"/>
</dbReference>
<comment type="subunit">
    <text evidence="14">Homodimer.</text>
</comment>
<keyword evidence="10" id="KW-0805">Transcription regulation</keyword>
<dbReference type="PANTHER" id="PTHR30603">
    <property type="entry name" value="RNA POLYMERASE SIGMA FACTOR RPO"/>
    <property type="match status" value="1"/>
</dbReference>
<dbReference type="NCBIfam" id="TIGR02937">
    <property type="entry name" value="sigma70-ECF"/>
    <property type="match status" value="1"/>
</dbReference>
<dbReference type="NCBIfam" id="NF002636">
    <property type="entry name" value="PRK02304.1-5"/>
    <property type="match status" value="1"/>
</dbReference>
<dbReference type="InterPro" id="IPR013324">
    <property type="entry name" value="RNA_pol_sigma_r3/r4-like"/>
</dbReference>
<dbReference type="InterPro" id="IPR000836">
    <property type="entry name" value="PRTase_dom"/>
</dbReference>
<evidence type="ECO:0000256" key="5">
    <source>
        <dbReference type="ARBA" id="ARBA00011893"/>
    </source>
</evidence>
<dbReference type="AlphaFoldDB" id="A0A7C3R4D3"/>
<evidence type="ECO:0000256" key="3">
    <source>
        <dbReference type="ARBA" id="ARBA00004659"/>
    </source>
</evidence>
<evidence type="ECO:0000256" key="13">
    <source>
        <dbReference type="ARBA" id="ARBA00023163"/>
    </source>
</evidence>
<gene>
    <name evidence="14" type="primary">apt</name>
    <name evidence="17" type="ORF">ENX03_09020</name>
</gene>
<comment type="subcellular location">
    <subcellularLocation>
        <location evidence="2 14">Cytoplasm</location>
    </subcellularLocation>
</comment>
<evidence type="ECO:0000256" key="4">
    <source>
        <dbReference type="ARBA" id="ARBA00008391"/>
    </source>
</evidence>
<dbReference type="EMBL" id="DTMM01000190">
    <property type="protein sequence ID" value="HFT94053.1"/>
    <property type="molecule type" value="Genomic_DNA"/>
</dbReference>
<dbReference type="SUPFAM" id="SSF88659">
    <property type="entry name" value="Sigma3 and sigma4 domains of RNA polymerase sigma factors"/>
    <property type="match status" value="2"/>
</dbReference>
<evidence type="ECO:0000256" key="11">
    <source>
        <dbReference type="ARBA" id="ARBA00023082"/>
    </source>
</evidence>
<dbReference type="InterPro" id="IPR000943">
    <property type="entry name" value="RNA_pol_sigma70"/>
</dbReference>
<sequence length="506" mass="56867">MMESDRMDGTVPENDFPWPASGESNDDSEKVPSRDETESFSQDVSSSLEDEHLSALGSYLKKLQKSHLLTFEEEQDLGRRIRDGDENARQTMIQSNLRLVVSIAKRYIGRGLLLEDLIEEGNLGLMKAVAKFDPERGFRFSTYASWWIRQAIERAIINQGHMIRLPVHMMEKVNAYLNAIERHVADGQHPDLEAIAKKNGLKVRDLQEIQTLLKNTVSLDTPIGDREDSTLKDILVDPTSFSPIDSIESQEEGELLRESLGLLKDKERRVINLRFGLPGEGPEEGMTLEAIGQMLGVTRERVRQIEASAMAKLRAYMEDPSEFRKKHRWRGKLNMDFNKWVRQVPDFPKKGILFYDLMPLFGEPTAFHALIDAMIEPYRDQGIRKVVGIEARGFILAAPIADRLKAGFVPIRKKGKLPGAVHEVSYSLEYGKDSMAIHQGAIRPGDKVLLVDDLLATGGTAQAALELIKKDGGQVAGVHFVAELVGLGGRDRIQQKEIRSVLTYEV</sequence>
<dbReference type="Pfam" id="PF04539">
    <property type="entry name" value="Sigma70_r3"/>
    <property type="match status" value="1"/>
</dbReference>
<feature type="domain" description="RNA polymerase sigma-70" evidence="16">
    <location>
        <begin position="116"/>
        <end position="129"/>
    </location>
</feature>
<comment type="caution">
    <text evidence="17">The sequence shown here is derived from an EMBL/GenBank/DDBJ whole genome shotgun (WGS) entry which is preliminary data.</text>
</comment>
<dbReference type="NCBIfam" id="TIGR01090">
    <property type="entry name" value="apt"/>
    <property type="match status" value="1"/>
</dbReference>
<dbReference type="GO" id="GO:0044209">
    <property type="term" value="P:AMP salvage"/>
    <property type="evidence" value="ECO:0007669"/>
    <property type="project" value="UniProtKB-UniRule"/>
</dbReference>
<comment type="catalytic activity">
    <reaction evidence="1 14">
        <text>AMP + diphosphate = 5-phospho-alpha-D-ribose 1-diphosphate + adenine</text>
        <dbReference type="Rhea" id="RHEA:16609"/>
        <dbReference type="ChEBI" id="CHEBI:16708"/>
        <dbReference type="ChEBI" id="CHEBI:33019"/>
        <dbReference type="ChEBI" id="CHEBI:58017"/>
        <dbReference type="ChEBI" id="CHEBI:456215"/>
        <dbReference type="EC" id="2.4.2.7"/>
    </reaction>
</comment>
<proteinExistence type="inferred from homology"/>
<evidence type="ECO:0000313" key="17">
    <source>
        <dbReference type="EMBL" id="HFT94053.1"/>
    </source>
</evidence>